<dbReference type="EMBL" id="JADKFW010000005">
    <property type="protein sequence ID" value="MBK9717784.1"/>
    <property type="molecule type" value="Genomic_DNA"/>
</dbReference>
<dbReference type="Gene3D" id="2.40.160.10">
    <property type="entry name" value="Porin"/>
    <property type="match status" value="1"/>
</dbReference>
<evidence type="ECO:0000313" key="2">
    <source>
        <dbReference type="EMBL" id="MBK9717784.1"/>
    </source>
</evidence>
<keyword evidence="1" id="KW-0732">Signal</keyword>
<protein>
    <submittedName>
        <fullName evidence="2">Autotransporter outer membrane beta-barrel domain-containing protein</fullName>
    </submittedName>
</protein>
<reference evidence="2 3" key="1">
    <citation type="submission" date="2020-10" db="EMBL/GenBank/DDBJ databases">
        <title>Connecting structure to function with the recovery of over 1000 high-quality activated sludge metagenome-assembled genomes encoding full-length rRNA genes using long-read sequencing.</title>
        <authorList>
            <person name="Singleton C.M."/>
            <person name="Petriglieri F."/>
            <person name="Kristensen J.M."/>
            <person name="Kirkegaard R.H."/>
            <person name="Michaelsen T.Y."/>
            <person name="Andersen M.H."/>
            <person name="Karst S.M."/>
            <person name="Dueholm M.S."/>
            <person name="Nielsen P.H."/>
            <person name="Albertsen M."/>
        </authorList>
    </citation>
    <scope>NUCLEOTIDE SEQUENCE [LARGE SCALE GENOMIC DNA]</scope>
    <source>
        <strain evidence="2">Ribe_18-Q3-R11-54_BAT3C.373</strain>
    </source>
</reference>
<organism evidence="2 3">
    <name type="scientific">Candidatus Defluviibacterium haderslevense</name>
    <dbReference type="NCBI Taxonomy" id="2981993"/>
    <lineage>
        <taxon>Bacteria</taxon>
        <taxon>Pseudomonadati</taxon>
        <taxon>Bacteroidota</taxon>
        <taxon>Saprospiria</taxon>
        <taxon>Saprospirales</taxon>
        <taxon>Saprospiraceae</taxon>
        <taxon>Candidatus Defluviibacterium</taxon>
    </lineage>
</organism>
<proteinExistence type="predicted"/>
<evidence type="ECO:0000313" key="3">
    <source>
        <dbReference type="Proteomes" id="UP000808349"/>
    </source>
</evidence>
<feature type="chain" id="PRO_5039140735" evidence="1">
    <location>
        <begin position="28"/>
        <end position="429"/>
    </location>
</feature>
<sequence>MVTNITRVIQFYSLLVAGLLWTCSLAAQEDTLNQASSQRFAQTSINGYGAMNYYYFNWDTDSLKRNSIDNERFIIELRHQWLNKIALNAEIEFEHGGTGAELEFDRFEEFGEFEFDITKGGEVLLEQLNLEFSLKENFKLNIGRIKIPFGLMFKKDEPTDYLTAVNSEMESQILPENWTENGIGVSGVLGKRNNLKYHVSLVNGLDGSAFNSANWIKRGNQKRFEMVNAENFALCLRLDNQVNKNLLYGFSIYGSRSTSDNRPKPDLKLSTPLLIYEAHFSYDKQPFYLSSMVLHGYLGNSEALTNQNRNLSNNLNVKRTAVGSSAFAVFGEFGITIFNKKNKWIKESSSLVAYGRYDYYDTMFKTQGLVFNNPRWERQSATIGVVYKLIPEVQFKSQYTLRKVGAPPTSNINGGTLEQTIVVGFAFEF</sequence>
<accession>A0A9D7SAP3</accession>
<dbReference type="AlphaFoldDB" id="A0A9D7SAP3"/>
<dbReference type="SUPFAM" id="SSF56935">
    <property type="entry name" value="Porins"/>
    <property type="match status" value="1"/>
</dbReference>
<evidence type="ECO:0000256" key="1">
    <source>
        <dbReference type="SAM" id="SignalP"/>
    </source>
</evidence>
<feature type="signal peptide" evidence="1">
    <location>
        <begin position="1"/>
        <end position="27"/>
    </location>
</feature>
<dbReference type="InterPro" id="IPR023614">
    <property type="entry name" value="Porin_dom_sf"/>
</dbReference>
<gene>
    <name evidence="2" type="ORF">IPO85_09765</name>
</gene>
<comment type="caution">
    <text evidence="2">The sequence shown here is derived from an EMBL/GenBank/DDBJ whole genome shotgun (WGS) entry which is preliminary data.</text>
</comment>
<name>A0A9D7SAP3_9BACT</name>
<dbReference type="Proteomes" id="UP000808349">
    <property type="component" value="Unassembled WGS sequence"/>
</dbReference>